<feature type="transmembrane region" description="Helical" evidence="9">
    <location>
        <begin position="344"/>
        <end position="373"/>
    </location>
</feature>
<dbReference type="PANTHER" id="PTHR43470:SF5">
    <property type="entry name" value="PHOSPHATE TRANSPORT SYSTEM PERMEASE PROTEIN PSTA"/>
    <property type="match status" value="1"/>
</dbReference>
<comment type="subcellular location">
    <subcellularLocation>
        <location evidence="9">Cell inner membrane</location>
        <topology evidence="9">Multi-pass membrane protein</topology>
    </subcellularLocation>
    <subcellularLocation>
        <location evidence="1">Cell membrane</location>
        <topology evidence="1">Multi-pass membrane protein</topology>
    </subcellularLocation>
</comment>
<feature type="transmembrane region" description="Helical" evidence="9">
    <location>
        <begin position="393"/>
        <end position="414"/>
    </location>
</feature>
<dbReference type="PROSITE" id="PS50928">
    <property type="entry name" value="ABC_TM1"/>
    <property type="match status" value="1"/>
</dbReference>
<dbReference type="Pfam" id="PF00528">
    <property type="entry name" value="BPD_transp_1"/>
    <property type="match status" value="1"/>
</dbReference>
<comment type="caution">
    <text evidence="11">The sequence shown here is derived from an EMBL/GenBank/DDBJ whole genome shotgun (WGS) entry which is preliminary data.</text>
</comment>
<sequence length="580" mass="63729">MPVSDLQAVTRTDAFEARLKKRRRAEMRFKTYGLTAIGFAGLLLIVLLTSVVLEAQSAFTRYNLRLEIKPERADTRVIYDQIRGQIFDIFPEVENDRNERIEVGGLVTILAAQPVAEKLKTAEIGRAGRLKKILVPISDQADMYLKGEITGQVTGRVEVVQREEQRLQADFSRVYASFRTKLSAEISRFRSSMLAPAEQEYKRLLARSERAPDDVSLRERMAGAKDRFDAARAQMADMQARLAADAYEFRFTDPSLLIELDDGTWRATAIAGDHLDIEPLLTWAVPQERQGQYLLVSSPRIERPITDRQIAATQALKQLGYLSRDFNVPFLFRADSSEAEMAGVLGALIGSILIMVVTMCLAVPVGIAAAIYLEEFAPRTWLTRLIQININNLAAVPSIVFGLLGAAIFINGVAIDIPFTDWNFTLGGGLGRGWPVVGGLVLALMTLPTIIISSRAALAAVPDSIRQAALGVGASRLQMVGHHVLPQAGPGILTGSIIGLAQALGETAPLLLIGMVAFIGDLPNGLNERSTALPVLIYQWSTRAERAWEPMTSAAIIVLLLVMLAMNAVAIWLRLKYERK</sequence>
<feature type="transmembrane region" description="Helical" evidence="9">
    <location>
        <begin position="434"/>
        <end position="458"/>
    </location>
</feature>
<protein>
    <recommendedName>
        <fullName evidence="3 9">Phosphate transport system permease protein PstA</fullName>
    </recommendedName>
</protein>
<dbReference type="InterPro" id="IPR000515">
    <property type="entry name" value="MetI-like"/>
</dbReference>
<reference evidence="12" key="1">
    <citation type="journal article" date="2019" name="Int. J. Syst. Evol. Microbiol.">
        <title>The Global Catalogue of Microorganisms (GCM) 10K type strain sequencing project: providing services to taxonomists for standard genome sequencing and annotation.</title>
        <authorList>
            <consortium name="The Broad Institute Genomics Platform"/>
            <consortium name="The Broad Institute Genome Sequencing Center for Infectious Disease"/>
            <person name="Wu L."/>
            <person name="Ma J."/>
        </authorList>
    </citation>
    <scope>NUCLEOTIDE SEQUENCE [LARGE SCALE GENOMIC DNA]</scope>
    <source>
        <strain evidence="12">CGMCC-1.15741</strain>
    </source>
</reference>
<dbReference type="EMBL" id="JBHSSW010000017">
    <property type="protein sequence ID" value="MFC6198954.1"/>
    <property type="molecule type" value="Genomic_DNA"/>
</dbReference>
<dbReference type="InterPro" id="IPR024573">
    <property type="entry name" value="DUF3333"/>
</dbReference>
<gene>
    <name evidence="11" type="primary">pstA</name>
    <name evidence="11" type="ORF">ACFQDM_12745</name>
</gene>
<dbReference type="Gene3D" id="1.10.3720.10">
    <property type="entry name" value="MetI-like"/>
    <property type="match status" value="1"/>
</dbReference>
<keyword evidence="12" id="KW-1185">Reference proteome</keyword>
<accession>A0ABW1SC24</accession>
<keyword evidence="8 9" id="KW-0472">Membrane</keyword>
<dbReference type="Pfam" id="PF11812">
    <property type="entry name" value="DUF3333"/>
    <property type="match status" value="1"/>
</dbReference>
<evidence type="ECO:0000256" key="6">
    <source>
        <dbReference type="ARBA" id="ARBA00022692"/>
    </source>
</evidence>
<evidence type="ECO:0000259" key="10">
    <source>
        <dbReference type="PROSITE" id="PS50928"/>
    </source>
</evidence>
<dbReference type="InterPro" id="IPR005672">
    <property type="entry name" value="Phosphate_PstA"/>
</dbReference>
<evidence type="ECO:0000256" key="5">
    <source>
        <dbReference type="ARBA" id="ARBA00022475"/>
    </source>
</evidence>
<evidence type="ECO:0000256" key="1">
    <source>
        <dbReference type="ARBA" id="ARBA00004651"/>
    </source>
</evidence>
<dbReference type="Proteomes" id="UP001596303">
    <property type="component" value="Unassembled WGS sequence"/>
</dbReference>
<keyword evidence="6 9" id="KW-0812">Transmembrane</keyword>
<dbReference type="PANTHER" id="PTHR43470">
    <property type="entry name" value="PHOSPHATE TRANSPORT SYSTEM PERMEASE PROTEIN PSTA-RELATED"/>
    <property type="match status" value="1"/>
</dbReference>
<evidence type="ECO:0000256" key="7">
    <source>
        <dbReference type="ARBA" id="ARBA00022989"/>
    </source>
</evidence>
<dbReference type="CDD" id="cd06261">
    <property type="entry name" value="TM_PBP2"/>
    <property type="match status" value="1"/>
</dbReference>
<keyword evidence="5 9" id="KW-1003">Cell membrane</keyword>
<dbReference type="RefSeq" id="WP_377379614.1">
    <property type="nucleotide sequence ID" value="NZ_JBHSSW010000017.1"/>
</dbReference>
<evidence type="ECO:0000256" key="4">
    <source>
        <dbReference type="ARBA" id="ARBA00022448"/>
    </source>
</evidence>
<keyword evidence="7 9" id="KW-1133">Transmembrane helix</keyword>
<evidence type="ECO:0000313" key="12">
    <source>
        <dbReference type="Proteomes" id="UP001596303"/>
    </source>
</evidence>
<proteinExistence type="inferred from homology"/>
<dbReference type="InterPro" id="IPR035906">
    <property type="entry name" value="MetI-like_sf"/>
</dbReference>
<evidence type="ECO:0000256" key="8">
    <source>
        <dbReference type="ARBA" id="ARBA00023136"/>
    </source>
</evidence>
<comment type="similarity">
    <text evidence="2 9">Belongs to the binding-protein-dependent transport system permease family. CysTW subfamily.</text>
</comment>
<keyword evidence="4" id="KW-0813">Transport</keyword>
<feature type="domain" description="ABC transmembrane type-1" evidence="10">
    <location>
        <begin position="348"/>
        <end position="570"/>
    </location>
</feature>
<evidence type="ECO:0000256" key="9">
    <source>
        <dbReference type="RuleBase" id="RU363043"/>
    </source>
</evidence>
<feature type="transmembrane region" description="Helical" evidence="9">
    <location>
        <begin position="554"/>
        <end position="575"/>
    </location>
</feature>
<evidence type="ECO:0000256" key="3">
    <source>
        <dbReference type="ARBA" id="ARBA00016864"/>
    </source>
</evidence>
<evidence type="ECO:0000313" key="11">
    <source>
        <dbReference type="EMBL" id="MFC6198954.1"/>
    </source>
</evidence>
<name>A0ABW1SC24_9PROT</name>
<feature type="transmembrane region" description="Helical" evidence="9">
    <location>
        <begin position="31"/>
        <end position="53"/>
    </location>
</feature>
<organism evidence="11 12">
    <name type="scientific">Ponticaulis profundi</name>
    <dbReference type="NCBI Taxonomy" id="2665222"/>
    <lineage>
        <taxon>Bacteria</taxon>
        <taxon>Pseudomonadati</taxon>
        <taxon>Pseudomonadota</taxon>
        <taxon>Alphaproteobacteria</taxon>
        <taxon>Hyphomonadales</taxon>
        <taxon>Hyphomonadaceae</taxon>
        <taxon>Ponticaulis</taxon>
    </lineage>
</organism>
<dbReference type="NCBIfam" id="TIGR00974">
    <property type="entry name" value="3a0107s02c"/>
    <property type="match status" value="1"/>
</dbReference>
<dbReference type="SUPFAM" id="SSF161098">
    <property type="entry name" value="MetI-like"/>
    <property type="match status" value="1"/>
</dbReference>
<evidence type="ECO:0000256" key="2">
    <source>
        <dbReference type="ARBA" id="ARBA00007069"/>
    </source>
</evidence>
<feature type="transmembrane region" description="Helical" evidence="9">
    <location>
        <begin position="497"/>
        <end position="519"/>
    </location>
</feature>